<evidence type="ECO:0000256" key="1">
    <source>
        <dbReference type="SAM" id="MobiDB-lite"/>
    </source>
</evidence>
<organism evidence="2 3">
    <name type="scientific">Stylosanthes scabra</name>
    <dbReference type="NCBI Taxonomy" id="79078"/>
    <lineage>
        <taxon>Eukaryota</taxon>
        <taxon>Viridiplantae</taxon>
        <taxon>Streptophyta</taxon>
        <taxon>Embryophyta</taxon>
        <taxon>Tracheophyta</taxon>
        <taxon>Spermatophyta</taxon>
        <taxon>Magnoliopsida</taxon>
        <taxon>eudicotyledons</taxon>
        <taxon>Gunneridae</taxon>
        <taxon>Pentapetalae</taxon>
        <taxon>rosids</taxon>
        <taxon>fabids</taxon>
        <taxon>Fabales</taxon>
        <taxon>Fabaceae</taxon>
        <taxon>Papilionoideae</taxon>
        <taxon>50 kb inversion clade</taxon>
        <taxon>dalbergioids sensu lato</taxon>
        <taxon>Dalbergieae</taxon>
        <taxon>Pterocarpus clade</taxon>
        <taxon>Stylosanthes</taxon>
    </lineage>
</organism>
<dbReference type="Proteomes" id="UP001341840">
    <property type="component" value="Unassembled WGS sequence"/>
</dbReference>
<dbReference type="PANTHER" id="PTHR46250:SF18">
    <property type="entry name" value="MYB_SANT-LIKE DOMAIN-CONTAINING PROTEIN"/>
    <property type="match status" value="1"/>
</dbReference>
<dbReference type="PANTHER" id="PTHR46250">
    <property type="entry name" value="MYB/SANT-LIKE DNA-BINDING DOMAIN PROTEIN-RELATED"/>
    <property type="match status" value="1"/>
</dbReference>
<sequence length="216" mass="23773">MLMCSGFGWNEDKQCVEVDSKDVPDAWLKANPKKFYTPGKPFPLFNRLAGIFGKDRATGSAAVSGFDAEEQVDEEPDELFPEFDAEFMSANPPTDVPSQTEGNGGQRAASSADQGTSSKSLSGKKRKQIDILERMADELHESTQAQKEHVKILADAISGLNLRLGEKLEQLGFADHEAIQVVVKLCDNPRLEKKFWGFTDAQKSQLAQSILNGNYC</sequence>
<feature type="region of interest" description="Disordered" evidence="1">
    <location>
        <begin position="87"/>
        <end position="127"/>
    </location>
</feature>
<feature type="compositionally biased region" description="Polar residues" evidence="1">
    <location>
        <begin position="108"/>
        <end position="121"/>
    </location>
</feature>
<dbReference type="EMBL" id="JASCZI010181315">
    <property type="protein sequence ID" value="MED6181708.1"/>
    <property type="molecule type" value="Genomic_DNA"/>
</dbReference>
<proteinExistence type="predicted"/>
<comment type="caution">
    <text evidence="2">The sequence shown here is derived from an EMBL/GenBank/DDBJ whole genome shotgun (WGS) entry which is preliminary data.</text>
</comment>
<accession>A0ABU6WA02</accession>
<protein>
    <recommendedName>
        <fullName evidence="4">Myb/SANT-like domain-containing protein</fullName>
    </recommendedName>
</protein>
<gene>
    <name evidence="2" type="ORF">PIB30_021808</name>
</gene>
<evidence type="ECO:0008006" key="4">
    <source>
        <dbReference type="Google" id="ProtNLM"/>
    </source>
</evidence>
<evidence type="ECO:0000313" key="2">
    <source>
        <dbReference type="EMBL" id="MED6181708.1"/>
    </source>
</evidence>
<name>A0ABU6WA02_9FABA</name>
<reference evidence="2 3" key="1">
    <citation type="journal article" date="2023" name="Plants (Basel)">
        <title>Bridging the Gap: Combining Genomics and Transcriptomics Approaches to Understand Stylosanthes scabra, an Orphan Legume from the Brazilian Caatinga.</title>
        <authorList>
            <person name="Ferreira-Neto J.R.C."/>
            <person name="da Silva M.D."/>
            <person name="Binneck E."/>
            <person name="de Melo N.F."/>
            <person name="da Silva R.H."/>
            <person name="de Melo A.L.T.M."/>
            <person name="Pandolfi V."/>
            <person name="Bustamante F.O."/>
            <person name="Brasileiro-Vidal A.C."/>
            <person name="Benko-Iseppon A.M."/>
        </authorList>
    </citation>
    <scope>NUCLEOTIDE SEQUENCE [LARGE SCALE GENOMIC DNA]</scope>
    <source>
        <tissue evidence="2">Leaves</tissue>
    </source>
</reference>
<keyword evidence="3" id="KW-1185">Reference proteome</keyword>
<evidence type="ECO:0000313" key="3">
    <source>
        <dbReference type="Proteomes" id="UP001341840"/>
    </source>
</evidence>